<evidence type="ECO:0000313" key="2">
    <source>
        <dbReference type="Proteomes" id="UP001642409"/>
    </source>
</evidence>
<name>A0ABP1HDD7_9EUKA</name>
<evidence type="ECO:0000313" key="1">
    <source>
        <dbReference type="EMBL" id="CAL5991787.1"/>
    </source>
</evidence>
<organism evidence="1 2">
    <name type="scientific">Hexamita inflata</name>
    <dbReference type="NCBI Taxonomy" id="28002"/>
    <lineage>
        <taxon>Eukaryota</taxon>
        <taxon>Metamonada</taxon>
        <taxon>Diplomonadida</taxon>
        <taxon>Hexamitidae</taxon>
        <taxon>Hexamitinae</taxon>
        <taxon>Hexamita</taxon>
    </lineage>
</organism>
<protein>
    <submittedName>
        <fullName evidence="1">Uncharacterized protein</fullName>
    </submittedName>
</protein>
<dbReference type="Proteomes" id="UP001642409">
    <property type="component" value="Unassembled WGS sequence"/>
</dbReference>
<accession>A0ABP1HDD7</accession>
<proteinExistence type="predicted"/>
<gene>
    <name evidence="1" type="ORF">HINF_LOCUS12260</name>
</gene>
<comment type="caution">
    <text evidence="1">The sequence shown here is derived from an EMBL/GenBank/DDBJ whole genome shotgun (WGS) entry which is preliminary data.</text>
</comment>
<sequence length="475" mass="54782">MSDLINIQIEINEALAANDTTKLLAKFKELVKHRSVFAKDTQLYQLLLNKVFKYSDDNKDKVSCKKLSNVIQQHEALRDVSKLQIAHARTDGLVLSRLYQFFGISFAAEQVEEEPEDLTLPLNEEATLAYVQADQAHNYNLVRQTIERSTSSFARTHLAIQYLEKAVELNSQQNIGDFICYVLREFHRTPALKEERIEGRKQKSFDIRFVQAVNSLMDFCPTSNKPFIVYQQFYKEDKAVRALLRDFSYVTEFYEEYRDDDEPEHCGTEFVTIEAELNVEYKSIVEKSSVEICKLFYQQLQAPDQEANLQMAISIIRNQGINAGQHLIDYKLEHTAMFCSVIVECALQRIKEGNLKGAAGLLARISLEDNLCSLINKKYFENVDNLEFVCQLVFALNCLSTDIQSWMPQLTQKIVADLKAGVQSEVLTVLKQVCKLDKKAVETVQRQTEYKPIQKLIEQFIEERANEMWGGVEWM</sequence>
<dbReference type="EMBL" id="CAXDID020000028">
    <property type="protein sequence ID" value="CAL5991787.1"/>
    <property type="molecule type" value="Genomic_DNA"/>
</dbReference>
<keyword evidence="2" id="KW-1185">Reference proteome</keyword>
<reference evidence="1 2" key="1">
    <citation type="submission" date="2024-07" db="EMBL/GenBank/DDBJ databases">
        <authorList>
            <person name="Akdeniz Z."/>
        </authorList>
    </citation>
    <scope>NUCLEOTIDE SEQUENCE [LARGE SCALE GENOMIC DNA]</scope>
</reference>